<evidence type="ECO:0000313" key="8">
    <source>
        <dbReference type="EMBL" id="WAX55909.1"/>
    </source>
</evidence>
<evidence type="ECO:0000313" key="9">
    <source>
        <dbReference type="Proteomes" id="UP001164693"/>
    </source>
</evidence>
<dbReference type="EMBL" id="CP097463">
    <property type="protein sequence ID" value="WAX55909.1"/>
    <property type="molecule type" value="Genomic_DNA"/>
</dbReference>
<evidence type="ECO:0000256" key="5">
    <source>
        <dbReference type="ARBA" id="ARBA00022989"/>
    </source>
</evidence>
<dbReference type="PANTHER" id="PTHR30250">
    <property type="entry name" value="PST FAMILY PREDICTED COLANIC ACID TRANSPORTER"/>
    <property type="match status" value="1"/>
</dbReference>
<proteinExistence type="inferred from homology"/>
<dbReference type="InterPro" id="IPR050833">
    <property type="entry name" value="Poly_Biosynth_Transport"/>
</dbReference>
<keyword evidence="4 7" id="KW-0812">Transmembrane</keyword>
<evidence type="ECO:0000256" key="4">
    <source>
        <dbReference type="ARBA" id="ARBA00022692"/>
    </source>
</evidence>
<keyword evidence="3" id="KW-1003">Cell membrane</keyword>
<feature type="transmembrane region" description="Helical" evidence="7">
    <location>
        <begin position="412"/>
        <end position="434"/>
    </location>
</feature>
<feature type="transmembrane region" description="Helical" evidence="7">
    <location>
        <begin position="81"/>
        <end position="100"/>
    </location>
</feature>
<gene>
    <name evidence="8" type="ORF">M6B22_15375</name>
</gene>
<feature type="transmembrane region" description="Helical" evidence="7">
    <location>
        <begin position="150"/>
        <end position="172"/>
    </location>
</feature>
<comment type="similarity">
    <text evidence="2">Belongs to the polysaccharide synthase family.</text>
</comment>
<dbReference type="Proteomes" id="UP001164693">
    <property type="component" value="Chromosome"/>
</dbReference>
<reference evidence="8" key="1">
    <citation type="submission" date="2022-05" db="EMBL/GenBank/DDBJ databases">
        <title>Jatrophihabitans sp. SB3-54 whole genome sequence.</title>
        <authorList>
            <person name="Suh M.K."/>
            <person name="Eom M.K."/>
            <person name="Kim J.S."/>
            <person name="Kim H.S."/>
            <person name="Do H.E."/>
            <person name="Shin Y.K."/>
            <person name="Lee J.-S."/>
        </authorList>
    </citation>
    <scope>NUCLEOTIDE SEQUENCE</scope>
    <source>
        <strain evidence="8">SB3-54</strain>
    </source>
</reference>
<comment type="subcellular location">
    <subcellularLocation>
        <location evidence="1">Cell membrane</location>
        <topology evidence="1">Multi-pass membrane protein</topology>
    </subcellularLocation>
</comment>
<sequence>MVGLGKIAARGAGITLMSQVIRFALQLGSLTVLARLLSPHDFGVVAMVTAITNVMEIVRDFGLSSAAVQAKRLNDAERTNLFWVNTGIGTACAVAAALGAPLVVRIYGTSVVGPIVLALAWLFIVSGINTQFRAELSRSLRFKALAVTDIAAQAGSIAAAISLAAVGAGYWAIVGQQITLVLLTCISNIVLCNWRPGRPRRSVSIRRFFRFGGGVLGTQLIGYATNNLDNVAIGVHSGSGPLGLYSRAYQLLMVPLTQVNDPMTRVVLPVLSRVQDDGETYARYLRKAQLLGCYVLASVFAVAAGVSVPLVTLLFGPQWSGVAPIFAALAIGGIFRGIGQISYWMYLSRGRAGAQLKLYLIARPVMIVIMIAGLPWGPVGVAVGHSIGFFLYWIVSLWAAGRAVGTSTRPLFVQAIRTLLVISVPAGAIAYLGAMLVSPVPASLVLGVALSVGYLALVSRLSPPERANLHFMIEVFLRRRRMPEATAQHAPAAPEPAVVVERD</sequence>
<keyword evidence="6 7" id="KW-0472">Membrane</keyword>
<feature type="transmembrane region" description="Helical" evidence="7">
    <location>
        <begin position="106"/>
        <end position="129"/>
    </location>
</feature>
<evidence type="ECO:0000256" key="6">
    <source>
        <dbReference type="ARBA" id="ARBA00023136"/>
    </source>
</evidence>
<evidence type="ECO:0000256" key="3">
    <source>
        <dbReference type="ARBA" id="ARBA00022475"/>
    </source>
</evidence>
<protein>
    <submittedName>
        <fullName evidence="8">Lipopolysaccharide biosynthesis protein</fullName>
    </submittedName>
</protein>
<accession>A0ABY7JU73</accession>
<evidence type="ECO:0000256" key="7">
    <source>
        <dbReference type="SAM" id="Phobius"/>
    </source>
</evidence>
<feature type="transmembrane region" description="Helical" evidence="7">
    <location>
        <begin position="358"/>
        <end position="376"/>
    </location>
</feature>
<evidence type="ECO:0000256" key="2">
    <source>
        <dbReference type="ARBA" id="ARBA00007430"/>
    </source>
</evidence>
<feature type="transmembrane region" description="Helical" evidence="7">
    <location>
        <begin position="178"/>
        <end position="197"/>
    </location>
</feature>
<feature type="transmembrane region" description="Helical" evidence="7">
    <location>
        <begin position="440"/>
        <end position="458"/>
    </location>
</feature>
<feature type="transmembrane region" description="Helical" evidence="7">
    <location>
        <begin position="382"/>
        <end position="400"/>
    </location>
</feature>
<dbReference type="Pfam" id="PF13440">
    <property type="entry name" value="Polysacc_synt_3"/>
    <property type="match status" value="1"/>
</dbReference>
<dbReference type="CDD" id="cd13127">
    <property type="entry name" value="MATE_tuaB_like"/>
    <property type="match status" value="1"/>
</dbReference>
<name>A0ABY7JU73_9ACTN</name>
<dbReference type="RefSeq" id="WP_269442434.1">
    <property type="nucleotide sequence ID" value="NZ_CP097463.1"/>
</dbReference>
<dbReference type="PANTHER" id="PTHR30250:SF10">
    <property type="entry name" value="LIPOPOLYSACCHARIDE BIOSYNTHESIS PROTEIN WZXC"/>
    <property type="match status" value="1"/>
</dbReference>
<keyword evidence="9" id="KW-1185">Reference proteome</keyword>
<evidence type="ECO:0000256" key="1">
    <source>
        <dbReference type="ARBA" id="ARBA00004651"/>
    </source>
</evidence>
<feature type="transmembrane region" description="Helical" evidence="7">
    <location>
        <begin position="291"/>
        <end position="315"/>
    </location>
</feature>
<organism evidence="8 9">
    <name type="scientific">Jatrophihabitans cynanchi</name>
    <dbReference type="NCBI Taxonomy" id="2944128"/>
    <lineage>
        <taxon>Bacteria</taxon>
        <taxon>Bacillati</taxon>
        <taxon>Actinomycetota</taxon>
        <taxon>Actinomycetes</taxon>
        <taxon>Jatrophihabitantales</taxon>
        <taxon>Jatrophihabitantaceae</taxon>
        <taxon>Jatrophihabitans</taxon>
    </lineage>
</organism>
<keyword evidence="5 7" id="KW-1133">Transmembrane helix</keyword>
<feature type="transmembrane region" description="Helical" evidence="7">
    <location>
        <begin position="321"/>
        <end position="346"/>
    </location>
</feature>